<dbReference type="InterPro" id="IPR027434">
    <property type="entry name" value="Homing_endonucl"/>
</dbReference>
<evidence type="ECO:0000313" key="2">
    <source>
        <dbReference type="EMBL" id="OGZ17652.1"/>
    </source>
</evidence>
<dbReference type="Gene3D" id="3.10.28.10">
    <property type="entry name" value="Homing endonucleases"/>
    <property type="match status" value="1"/>
</dbReference>
<dbReference type="InterPro" id="IPR004860">
    <property type="entry name" value="LAGLIDADG_dom"/>
</dbReference>
<accession>A0A1G2DW80</accession>
<feature type="domain" description="Homing endonuclease LAGLIDADG" evidence="1">
    <location>
        <begin position="310"/>
        <end position="389"/>
    </location>
</feature>
<organism evidence="2 3">
    <name type="scientific">Candidatus Nealsonbacteria bacterium RBG_13_37_56</name>
    <dbReference type="NCBI Taxonomy" id="1801661"/>
    <lineage>
        <taxon>Bacteria</taxon>
        <taxon>Candidatus Nealsoniibacteriota</taxon>
    </lineage>
</organism>
<dbReference type="AlphaFoldDB" id="A0A1G2DW80"/>
<protein>
    <recommendedName>
        <fullName evidence="1">Homing endonuclease LAGLIDADG domain-containing protein</fullName>
    </recommendedName>
</protein>
<dbReference type="Proteomes" id="UP000178893">
    <property type="component" value="Unassembled WGS sequence"/>
</dbReference>
<evidence type="ECO:0000313" key="3">
    <source>
        <dbReference type="Proteomes" id="UP000178893"/>
    </source>
</evidence>
<dbReference type="EMBL" id="MHLW01000029">
    <property type="protein sequence ID" value="OGZ17652.1"/>
    <property type="molecule type" value="Genomic_DNA"/>
</dbReference>
<reference evidence="2 3" key="1">
    <citation type="journal article" date="2016" name="Nat. Commun.">
        <title>Thousands of microbial genomes shed light on interconnected biogeochemical processes in an aquifer system.</title>
        <authorList>
            <person name="Anantharaman K."/>
            <person name="Brown C.T."/>
            <person name="Hug L.A."/>
            <person name="Sharon I."/>
            <person name="Castelle C.J."/>
            <person name="Probst A.J."/>
            <person name="Thomas B.C."/>
            <person name="Singh A."/>
            <person name="Wilkins M.J."/>
            <person name="Karaoz U."/>
            <person name="Brodie E.L."/>
            <person name="Williams K.H."/>
            <person name="Hubbard S.S."/>
            <person name="Banfield J.F."/>
        </authorList>
    </citation>
    <scope>NUCLEOTIDE SEQUENCE [LARGE SCALE GENOMIC DNA]</scope>
</reference>
<name>A0A1G2DW80_9BACT</name>
<sequence>MTKRKCIILRKELRELYYKQKLSSFQIARIYDCTACTIINRMKEYNIKRRQSGPRRVNISKRSLYLLYVKKGFSSQKIAKICHCEQSAILNKLKKYKILIRHPKKKINIFKKELKKLYKERKLSAYKIAKIFNCKSGTVYRYLKLYKIKTRPLKLIRITEDRLRNLYIKKKFPLSKIANIYKCCPVTISTKMKKYGILRRSISETSTRHLKNNFNGDLIEKAYIIGFRTGDLRVREDRNLISVGCGTTKLEQIKLIKTLFKPYGPVYLTKKDKRGAFHIDCSLNSSFSFLLSRHDLIPGWVLRNKKSFFSFLAGYADAEGNIGIYNKRAKFRIRSYDKKILYQFHNGLQKLNIKSLFRLDKKSHIDKGGVIYRKDCWGITINERKSLLRLFILLEPLLRHKKRKKRFAKS</sequence>
<gene>
    <name evidence="2" type="ORF">A2V72_02595</name>
</gene>
<dbReference type="Gene3D" id="1.10.10.60">
    <property type="entry name" value="Homeodomain-like"/>
    <property type="match status" value="1"/>
</dbReference>
<dbReference type="GO" id="GO:0004519">
    <property type="term" value="F:endonuclease activity"/>
    <property type="evidence" value="ECO:0007669"/>
    <property type="project" value="InterPro"/>
</dbReference>
<dbReference type="Pfam" id="PF14528">
    <property type="entry name" value="LAGLIDADG_3"/>
    <property type="match status" value="1"/>
</dbReference>
<evidence type="ECO:0000259" key="1">
    <source>
        <dbReference type="Pfam" id="PF14528"/>
    </source>
</evidence>
<proteinExistence type="predicted"/>
<dbReference type="SUPFAM" id="SSF55608">
    <property type="entry name" value="Homing endonucleases"/>
    <property type="match status" value="1"/>
</dbReference>
<comment type="caution">
    <text evidence="2">The sequence shown here is derived from an EMBL/GenBank/DDBJ whole genome shotgun (WGS) entry which is preliminary data.</text>
</comment>